<evidence type="ECO:0000256" key="2">
    <source>
        <dbReference type="ARBA" id="ARBA00023125"/>
    </source>
</evidence>
<evidence type="ECO:0000256" key="3">
    <source>
        <dbReference type="ARBA" id="ARBA00023163"/>
    </source>
</evidence>
<dbReference type="PANTHER" id="PTHR43537">
    <property type="entry name" value="TRANSCRIPTIONAL REGULATOR, GNTR FAMILY"/>
    <property type="match status" value="1"/>
</dbReference>
<dbReference type="InterPro" id="IPR000524">
    <property type="entry name" value="Tscrpt_reg_HTH_GntR"/>
</dbReference>
<dbReference type="SUPFAM" id="SSF48008">
    <property type="entry name" value="GntR ligand-binding domain-like"/>
    <property type="match status" value="1"/>
</dbReference>
<keyword evidence="3" id="KW-0804">Transcription</keyword>
<dbReference type="PROSITE" id="PS50949">
    <property type="entry name" value="HTH_GNTR"/>
    <property type="match status" value="1"/>
</dbReference>
<dbReference type="AlphaFoldDB" id="A0A1I3SC05"/>
<dbReference type="Proteomes" id="UP000242763">
    <property type="component" value="Unassembled WGS sequence"/>
</dbReference>
<dbReference type="SMART" id="SM00895">
    <property type="entry name" value="FCD"/>
    <property type="match status" value="1"/>
</dbReference>
<dbReference type="STRING" id="1121003.SAMN03080618_03323"/>
<dbReference type="CDD" id="cd07377">
    <property type="entry name" value="WHTH_GntR"/>
    <property type="match status" value="1"/>
</dbReference>
<gene>
    <name evidence="5" type="ORF">SAMN03080618_03323</name>
</gene>
<feature type="domain" description="HTH gntR-type" evidence="4">
    <location>
        <begin position="16"/>
        <end position="83"/>
    </location>
</feature>
<dbReference type="GO" id="GO:0003700">
    <property type="term" value="F:DNA-binding transcription factor activity"/>
    <property type="evidence" value="ECO:0007669"/>
    <property type="project" value="InterPro"/>
</dbReference>
<dbReference type="RefSeq" id="WP_091524669.1">
    <property type="nucleotide sequence ID" value="NZ_FORF01000029.1"/>
</dbReference>
<evidence type="ECO:0000313" key="6">
    <source>
        <dbReference type="Proteomes" id="UP000242763"/>
    </source>
</evidence>
<evidence type="ECO:0000256" key="1">
    <source>
        <dbReference type="ARBA" id="ARBA00023015"/>
    </source>
</evidence>
<dbReference type="SMART" id="SM00345">
    <property type="entry name" value="HTH_GNTR"/>
    <property type="match status" value="1"/>
</dbReference>
<keyword evidence="6" id="KW-1185">Reference proteome</keyword>
<protein>
    <submittedName>
        <fullName evidence="5">DNA-binding transcriptional regulator, GntR family</fullName>
    </submittedName>
</protein>
<reference evidence="6" key="1">
    <citation type="submission" date="2016-10" db="EMBL/GenBank/DDBJ databases">
        <authorList>
            <person name="Varghese N."/>
            <person name="Submissions S."/>
        </authorList>
    </citation>
    <scope>NUCLEOTIDE SEQUENCE [LARGE SCALE GENOMIC DNA]</scope>
    <source>
        <strain evidence="6">DSM 21857</strain>
    </source>
</reference>
<dbReference type="Gene3D" id="1.10.10.10">
    <property type="entry name" value="Winged helix-like DNA-binding domain superfamily/Winged helix DNA-binding domain"/>
    <property type="match status" value="1"/>
</dbReference>
<evidence type="ECO:0000259" key="4">
    <source>
        <dbReference type="PROSITE" id="PS50949"/>
    </source>
</evidence>
<dbReference type="Pfam" id="PF00392">
    <property type="entry name" value="GntR"/>
    <property type="match status" value="1"/>
</dbReference>
<dbReference type="InterPro" id="IPR036388">
    <property type="entry name" value="WH-like_DNA-bd_sf"/>
</dbReference>
<keyword evidence="2 5" id="KW-0238">DNA-binding</keyword>
<dbReference type="OrthoDB" id="9788098at2"/>
<name>A0A1I3SC05_9HYPH</name>
<dbReference type="InterPro" id="IPR036390">
    <property type="entry name" value="WH_DNA-bd_sf"/>
</dbReference>
<sequence length="225" mass="25348">MTVARRGKRHNDAAAETAVDRVCNVVREGILQGRWTAGEHLRETALAQETGFSRTPVREALQKLAASGLVEYLPNHGARVVSWSRQSIDEIYELRMKLEVYAAEQAARRMSTGDTDIMERLCDEMEQSFASAGRDRLNTISKANRDFHDVIVRAADAGRLAITLRGLVEVPLVMRTYHHYAREDMVRSFAHHRELVAALRARESEWAGSVMTSHIVAARVVLLRN</sequence>
<dbReference type="EMBL" id="FORF01000029">
    <property type="protein sequence ID" value="SFJ56258.1"/>
    <property type="molecule type" value="Genomic_DNA"/>
</dbReference>
<dbReference type="Pfam" id="PF07729">
    <property type="entry name" value="FCD"/>
    <property type="match status" value="1"/>
</dbReference>
<dbReference type="PANTHER" id="PTHR43537:SF24">
    <property type="entry name" value="GLUCONATE OPERON TRANSCRIPTIONAL REPRESSOR"/>
    <property type="match status" value="1"/>
</dbReference>
<dbReference type="InterPro" id="IPR008920">
    <property type="entry name" value="TF_FadR/GntR_C"/>
</dbReference>
<proteinExistence type="predicted"/>
<dbReference type="Gene3D" id="1.20.120.530">
    <property type="entry name" value="GntR ligand-binding domain-like"/>
    <property type="match status" value="1"/>
</dbReference>
<organism evidence="5 6">
    <name type="scientific">Aquamicrobium aerolatum DSM 21857</name>
    <dbReference type="NCBI Taxonomy" id="1121003"/>
    <lineage>
        <taxon>Bacteria</taxon>
        <taxon>Pseudomonadati</taxon>
        <taxon>Pseudomonadota</taxon>
        <taxon>Alphaproteobacteria</taxon>
        <taxon>Hyphomicrobiales</taxon>
        <taxon>Phyllobacteriaceae</taxon>
        <taxon>Aerobium</taxon>
    </lineage>
</organism>
<accession>A0A1I3SC05</accession>
<keyword evidence="1" id="KW-0805">Transcription regulation</keyword>
<dbReference type="GO" id="GO:0003677">
    <property type="term" value="F:DNA binding"/>
    <property type="evidence" value="ECO:0007669"/>
    <property type="project" value="UniProtKB-KW"/>
</dbReference>
<evidence type="ECO:0000313" key="5">
    <source>
        <dbReference type="EMBL" id="SFJ56258.1"/>
    </source>
</evidence>
<dbReference type="SUPFAM" id="SSF46785">
    <property type="entry name" value="Winged helix' DNA-binding domain"/>
    <property type="match status" value="1"/>
</dbReference>
<dbReference type="InterPro" id="IPR011711">
    <property type="entry name" value="GntR_C"/>
</dbReference>